<dbReference type="InterPro" id="IPR051693">
    <property type="entry name" value="UPF0046_metallophosphoest"/>
</dbReference>
<dbReference type="GO" id="GO:0016787">
    <property type="term" value="F:hydrolase activity"/>
    <property type="evidence" value="ECO:0007669"/>
    <property type="project" value="InterPro"/>
</dbReference>
<proteinExistence type="predicted"/>
<dbReference type="PANTHER" id="PTHR12905">
    <property type="entry name" value="METALLOPHOSPHOESTERASE"/>
    <property type="match status" value="1"/>
</dbReference>
<protein>
    <submittedName>
        <fullName evidence="3">Metallo-dependent phosphatase-like protein</fullName>
    </submittedName>
</protein>
<evidence type="ECO:0000256" key="1">
    <source>
        <dbReference type="SAM" id="MobiDB-lite"/>
    </source>
</evidence>
<keyword evidence="4" id="KW-1185">Reference proteome</keyword>
<dbReference type="InterPro" id="IPR029052">
    <property type="entry name" value="Metallo-depent_PP-like"/>
</dbReference>
<sequence>MPTFALPHRTCITSPTSIVQLEYPSSDSTGPVPLPKPDSGGHWTRFVLLSDTHTKRCDVPDGDVLLHSGDLTERGTLKELRSTMEWLYALPHPVKIIIAGNHDSAVHREWYEENWQELSLHRSNDAPEDFQGRRGNKSYIQSADAVLDLLKGPQAVTANIVYLEDEEYKFKVRDGGKEWSVYGSPWSPYYGDWAFGYEREDGEALISKFPKTDILLTHGPPRNILDLTINKDRAGCDALAAALPTLRPKLHVFGHIHEARGAFVHRWKPGSQLPGAQNAIQLGVEEKKGGTVAAAKEEQDEEEEEEYSDDESGSDSGFGSITLSEPEAGQETVDEAAGSEPVEETIFANAANLPLGRNAWRAGVRVKMGGLGFQPIVVDLLE</sequence>
<organism evidence="3 4">
    <name type="scientific">Mycena albidolilacea</name>
    <dbReference type="NCBI Taxonomy" id="1033008"/>
    <lineage>
        <taxon>Eukaryota</taxon>
        <taxon>Fungi</taxon>
        <taxon>Dikarya</taxon>
        <taxon>Basidiomycota</taxon>
        <taxon>Agaricomycotina</taxon>
        <taxon>Agaricomycetes</taxon>
        <taxon>Agaricomycetidae</taxon>
        <taxon>Agaricales</taxon>
        <taxon>Marasmiineae</taxon>
        <taxon>Mycenaceae</taxon>
        <taxon>Mycena</taxon>
    </lineage>
</organism>
<evidence type="ECO:0000313" key="3">
    <source>
        <dbReference type="EMBL" id="KAJ7322975.1"/>
    </source>
</evidence>
<feature type="compositionally biased region" description="Acidic residues" evidence="1">
    <location>
        <begin position="298"/>
        <end position="313"/>
    </location>
</feature>
<dbReference type="AlphaFoldDB" id="A0AAD7EI14"/>
<feature type="region of interest" description="Disordered" evidence="1">
    <location>
        <begin position="284"/>
        <end position="340"/>
    </location>
</feature>
<name>A0AAD7EI14_9AGAR</name>
<reference evidence="3" key="1">
    <citation type="submission" date="2023-03" db="EMBL/GenBank/DDBJ databases">
        <title>Massive genome expansion in bonnet fungi (Mycena s.s.) driven by repeated elements and novel gene families across ecological guilds.</title>
        <authorList>
            <consortium name="Lawrence Berkeley National Laboratory"/>
            <person name="Harder C.B."/>
            <person name="Miyauchi S."/>
            <person name="Viragh M."/>
            <person name="Kuo A."/>
            <person name="Thoen E."/>
            <person name="Andreopoulos B."/>
            <person name="Lu D."/>
            <person name="Skrede I."/>
            <person name="Drula E."/>
            <person name="Henrissat B."/>
            <person name="Morin E."/>
            <person name="Kohler A."/>
            <person name="Barry K."/>
            <person name="LaButti K."/>
            <person name="Morin E."/>
            <person name="Salamov A."/>
            <person name="Lipzen A."/>
            <person name="Mereny Z."/>
            <person name="Hegedus B."/>
            <person name="Baldrian P."/>
            <person name="Stursova M."/>
            <person name="Weitz H."/>
            <person name="Taylor A."/>
            <person name="Grigoriev I.V."/>
            <person name="Nagy L.G."/>
            <person name="Martin F."/>
            <person name="Kauserud H."/>
        </authorList>
    </citation>
    <scope>NUCLEOTIDE SEQUENCE</scope>
    <source>
        <strain evidence="3">CBHHK002</strain>
    </source>
</reference>
<dbReference type="Pfam" id="PF00149">
    <property type="entry name" value="Metallophos"/>
    <property type="match status" value="1"/>
</dbReference>
<dbReference type="CDD" id="cd07379">
    <property type="entry name" value="MPP_239FB"/>
    <property type="match status" value="1"/>
</dbReference>
<dbReference type="Gene3D" id="3.60.21.10">
    <property type="match status" value="1"/>
</dbReference>
<dbReference type="InterPro" id="IPR004843">
    <property type="entry name" value="Calcineurin-like_PHP"/>
</dbReference>
<dbReference type="EMBL" id="JARIHO010000048">
    <property type="protein sequence ID" value="KAJ7322975.1"/>
    <property type="molecule type" value="Genomic_DNA"/>
</dbReference>
<dbReference type="Proteomes" id="UP001218218">
    <property type="component" value="Unassembled WGS sequence"/>
</dbReference>
<accession>A0AAD7EI14</accession>
<feature type="domain" description="Calcineurin-like phosphoesterase" evidence="2">
    <location>
        <begin position="60"/>
        <end position="258"/>
    </location>
</feature>
<comment type="caution">
    <text evidence="3">The sequence shown here is derived from an EMBL/GenBank/DDBJ whole genome shotgun (WGS) entry which is preliminary data.</text>
</comment>
<dbReference type="PANTHER" id="PTHR12905:SF0">
    <property type="entry name" value="CALCINEURIN-LIKE PHOSPHOESTERASE DOMAIN-CONTAINING PROTEIN"/>
    <property type="match status" value="1"/>
</dbReference>
<evidence type="ECO:0000313" key="4">
    <source>
        <dbReference type="Proteomes" id="UP001218218"/>
    </source>
</evidence>
<evidence type="ECO:0000259" key="2">
    <source>
        <dbReference type="Pfam" id="PF00149"/>
    </source>
</evidence>
<dbReference type="SUPFAM" id="SSF56300">
    <property type="entry name" value="Metallo-dependent phosphatases"/>
    <property type="match status" value="1"/>
</dbReference>
<gene>
    <name evidence="3" type="ORF">DFH08DRAFT_788294</name>
</gene>